<reference evidence="2 3" key="1">
    <citation type="submission" date="2018-06" db="EMBL/GenBank/DDBJ databases">
        <title>Comparative genomics reveals the genomic features of Rhizophagus irregularis, R. cerebriforme, R. diaphanum and Gigaspora rosea, and their symbiotic lifestyle signature.</title>
        <authorList>
            <person name="Morin E."/>
            <person name="San Clemente H."/>
            <person name="Chen E.C.H."/>
            <person name="De La Providencia I."/>
            <person name="Hainaut M."/>
            <person name="Kuo A."/>
            <person name="Kohler A."/>
            <person name="Murat C."/>
            <person name="Tang N."/>
            <person name="Roy S."/>
            <person name="Loubradou J."/>
            <person name="Henrissat B."/>
            <person name="Grigoriev I.V."/>
            <person name="Corradi N."/>
            <person name="Roux C."/>
            <person name="Martin F.M."/>
        </authorList>
    </citation>
    <scope>NUCLEOTIDE SEQUENCE [LARGE SCALE GENOMIC DNA]</scope>
    <source>
        <strain evidence="2 3">DAOM 194757</strain>
    </source>
</reference>
<comment type="caution">
    <text evidence="2">The sequence shown here is derived from an EMBL/GenBank/DDBJ whole genome shotgun (WGS) entry which is preliminary data.</text>
</comment>
<gene>
    <name evidence="2" type="ORF">C2G38_2018517</name>
</gene>
<protein>
    <submittedName>
        <fullName evidence="2">Bola-like protein</fullName>
    </submittedName>
</protein>
<dbReference type="Pfam" id="PF01722">
    <property type="entry name" value="BolA"/>
    <property type="match status" value="1"/>
</dbReference>
<evidence type="ECO:0000256" key="1">
    <source>
        <dbReference type="RuleBase" id="RU003860"/>
    </source>
</evidence>
<dbReference type="Proteomes" id="UP000266673">
    <property type="component" value="Unassembled WGS sequence"/>
</dbReference>
<sequence>MHKFSLSFISRVRVAFLHNIKKMTEIGPIHLNIQKKLTDSLNPTTLEIINESHLHANHQAMKNVKSKETHFSVSIVSEQFEGKTILQRHRLIYQLLDDELKAGVHALSIKAKTPKEVEQ</sequence>
<dbReference type="PIRSF" id="PIRSF003113">
    <property type="entry name" value="BolA"/>
    <property type="match status" value="1"/>
</dbReference>
<evidence type="ECO:0000313" key="2">
    <source>
        <dbReference type="EMBL" id="RIB14534.1"/>
    </source>
</evidence>
<name>A0A397UWC1_9GLOM</name>
<proteinExistence type="inferred from homology"/>
<dbReference type="InterPro" id="IPR036065">
    <property type="entry name" value="BolA-like_sf"/>
</dbReference>
<dbReference type="PANTHER" id="PTHR46230:SF7">
    <property type="entry name" value="BOLA-LIKE PROTEIN 1"/>
    <property type="match status" value="1"/>
</dbReference>
<keyword evidence="3" id="KW-1185">Reference proteome</keyword>
<dbReference type="PANTHER" id="PTHR46230">
    <property type="match status" value="1"/>
</dbReference>
<evidence type="ECO:0000313" key="3">
    <source>
        <dbReference type="Proteomes" id="UP000266673"/>
    </source>
</evidence>
<accession>A0A397UWC1</accession>
<dbReference type="Gene3D" id="3.30.300.90">
    <property type="entry name" value="BolA-like"/>
    <property type="match status" value="1"/>
</dbReference>
<dbReference type="STRING" id="44941.A0A397UWC1"/>
<dbReference type="EMBL" id="QKWP01000823">
    <property type="protein sequence ID" value="RIB14534.1"/>
    <property type="molecule type" value="Genomic_DNA"/>
</dbReference>
<dbReference type="AlphaFoldDB" id="A0A397UWC1"/>
<dbReference type="InterPro" id="IPR002634">
    <property type="entry name" value="BolA"/>
</dbReference>
<dbReference type="OrthoDB" id="411584at2759"/>
<comment type="similarity">
    <text evidence="1">Belongs to the BolA/IbaG family.</text>
</comment>
<dbReference type="SUPFAM" id="SSF82657">
    <property type="entry name" value="BolA-like"/>
    <property type="match status" value="1"/>
</dbReference>
<organism evidence="2 3">
    <name type="scientific">Gigaspora rosea</name>
    <dbReference type="NCBI Taxonomy" id="44941"/>
    <lineage>
        <taxon>Eukaryota</taxon>
        <taxon>Fungi</taxon>
        <taxon>Fungi incertae sedis</taxon>
        <taxon>Mucoromycota</taxon>
        <taxon>Glomeromycotina</taxon>
        <taxon>Glomeromycetes</taxon>
        <taxon>Diversisporales</taxon>
        <taxon>Gigasporaceae</taxon>
        <taxon>Gigaspora</taxon>
    </lineage>
</organism>
<dbReference type="GO" id="GO:0016226">
    <property type="term" value="P:iron-sulfur cluster assembly"/>
    <property type="evidence" value="ECO:0007669"/>
    <property type="project" value="TreeGrafter"/>
</dbReference>